<dbReference type="EMBL" id="DSBX01000106">
    <property type="protein sequence ID" value="HDQ99186.1"/>
    <property type="molecule type" value="Genomic_DNA"/>
</dbReference>
<dbReference type="Proteomes" id="UP000885672">
    <property type="component" value="Unassembled WGS sequence"/>
</dbReference>
<keyword evidence="1 6" id="KW-0489">Methyltransferase</keyword>
<comment type="caution">
    <text evidence="6">The sequence shown here is derived from an EMBL/GenBank/DDBJ whole genome shotgun (WGS) entry which is preliminary data.</text>
</comment>
<keyword evidence="3" id="KW-0949">S-adenosyl-L-methionine</keyword>
<evidence type="ECO:0000256" key="2">
    <source>
        <dbReference type="ARBA" id="ARBA00022679"/>
    </source>
</evidence>
<evidence type="ECO:0000256" key="3">
    <source>
        <dbReference type="ARBA" id="ARBA00022691"/>
    </source>
</evidence>
<reference evidence="6" key="1">
    <citation type="journal article" date="2020" name="mSystems">
        <title>Genome- and Community-Level Interaction Insights into Carbon Utilization and Element Cycling Functions of Hydrothermarchaeota in Hydrothermal Sediment.</title>
        <authorList>
            <person name="Zhou Z."/>
            <person name="Liu Y."/>
            <person name="Xu W."/>
            <person name="Pan J."/>
            <person name="Luo Z.H."/>
            <person name="Li M."/>
        </authorList>
    </citation>
    <scope>NUCLEOTIDE SEQUENCE [LARGE SCALE GENOMIC DNA]</scope>
    <source>
        <strain evidence="6">SpSt-1182</strain>
    </source>
</reference>
<dbReference type="CDD" id="cd02440">
    <property type="entry name" value="AdoMet_MTases"/>
    <property type="match status" value="1"/>
</dbReference>
<feature type="domain" description="Ribosomal RNA adenine methylase transferase N-terminal" evidence="5">
    <location>
        <begin position="125"/>
        <end position="245"/>
    </location>
</feature>
<feature type="compositionally biased region" description="Basic and acidic residues" evidence="4">
    <location>
        <begin position="1"/>
        <end position="11"/>
    </location>
</feature>
<feature type="region of interest" description="Disordered" evidence="4">
    <location>
        <begin position="1"/>
        <end position="29"/>
    </location>
</feature>
<dbReference type="Gene3D" id="3.40.50.150">
    <property type="entry name" value="Vaccinia Virus protein VP39"/>
    <property type="match status" value="1"/>
</dbReference>
<dbReference type="InterPro" id="IPR051052">
    <property type="entry name" value="Diverse_substrate_MTase"/>
</dbReference>
<sequence>MSRSTRHDEPPCRTAGPGEEPDRLIGRERKRRDRPAFHAFIERGPVCSNLRRQLQAPFFLSGSRPSQPGWQAEFDCHTRWTSISDVTLGHTLPLRAVERQRLRRASFDANPGLYERTRPGYPAELFDDLERLARLRSDNRVLEIGPGTGQATLPLAERGLAVTAVELSPRMARRCRRNLSGHPRVEVLATGFESWPVEESAYDLVFAASAFHWLPARIAYPRAARALRSDGRLALVWHFRITPDNEFQRELNAVYHATGMRPWRARPPEERIRRQREAILNSARFGPVTICRYPRIRRYLAEEYIDLLRTMSDHAIRPPAVKRRLFAGIRRVFARHGGVFEQPFVAGLLVASKRRTRQLDSP</sequence>
<keyword evidence="2" id="KW-0808">Transferase</keyword>
<evidence type="ECO:0000259" key="5">
    <source>
        <dbReference type="SMART" id="SM00650"/>
    </source>
</evidence>
<proteinExistence type="predicted"/>
<gene>
    <name evidence="6" type="ORF">ENN51_02720</name>
</gene>
<dbReference type="SMART" id="SM00650">
    <property type="entry name" value="rADc"/>
    <property type="match status" value="1"/>
</dbReference>
<name>A0A7V0XF03_UNCW3</name>
<dbReference type="Pfam" id="PF13649">
    <property type="entry name" value="Methyltransf_25"/>
    <property type="match status" value="1"/>
</dbReference>
<evidence type="ECO:0000256" key="1">
    <source>
        <dbReference type="ARBA" id="ARBA00022603"/>
    </source>
</evidence>
<dbReference type="PANTHER" id="PTHR44942">
    <property type="entry name" value="METHYLTRANSF_11 DOMAIN-CONTAINING PROTEIN"/>
    <property type="match status" value="1"/>
</dbReference>
<dbReference type="InterPro" id="IPR020598">
    <property type="entry name" value="rRNA_Ade_methylase_Trfase_N"/>
</dbReference>
<evidence type="ECO:0000313" key="6">
    <source>
        <dbReference type="EMBL" id="HDQ99186.1"/>
    </source>
</evidence>
<dbReference type="InterPro" id="IPR041698">
    <property type="entry name" value="Methyltransf_25"/>
</dbReference>
<dbReference type="InterPro" id="IPR029063">
    <property type="entry name" value="SAM-dependent_MTases_sf"/>
</dbReference>
<evidence type="ECO:0000256" key="4">
    <source>
        <dbReference type="SAM" id="MobiDB-lite"/>
    </source>
</evidence>
<protein>
    <submittedName>
        <fullName evidence="6">Class I SAM-dependent methyltransferase</fullName>
    </submittedName>
</protein>
<dbReference type="GO" id="GO:0000179">
    <property type="term" value="F:rRNA (adenine-N6,N6-)-dimethyltransferase activity"/>
    <property type="evidence" value="ECO:0007669"/>
    <property type="project" value="InterPro"/>
</dbReference>
<organism evidence="6">
    <name type="scientific">candidate division WOR-3 bacterium</name>
    <dbReference type="NCBI Taxonomy" id="2052148"/>
    <lineage>
        <taxon>Bacteria</taxon>
        <taxon>Bacteria division WOR-3</taxon>
    </lineage>
</organism>
<dbReference type="AlphaFoldDB" id="A0A7V0XF03"/>
<dbReference type="PANTHER" id="PTHR44942:SF4">
    <property type="entry name" value="METHYLTRANSFERASE TYPE 11 DOMAIN-CONTAINING PROTEIN"/>
    <property type="match status" value="1"/>
</dbReference>
<dbReference type="SUPFAM" id="SSF53335">
    <property type="entry name" value="S-adenosyl-L-methionine-dependent methyltransferases"/>
    <property type="match status" value="1"/>
</dbReference>
<accession>A0A7V0XF03</accession>